<evidence type="ECO:0000313" key="1">
    <source>
        <dbReference type="EMBL" id="CAF9935066.1"/>
    </source>
</evidence>
<accession>A0A8H3FZB4</accession>
<dbReference type="EMBL" id="CAJPDR010000399">
    <property type="protein sequence ID" value="CAF9935066.1"/>
    <property type="molecule type" value="Genomic_DNA"/>
</dbReference>
<dbReference type="SUPFAM" id="SSF52799">
    <property type="entry name" value="(Phosphotyrosine protein) phosphatases II"/>
    <property type="match status" value="1"/>
</dbReference>
<organism evidence="1 2">
    <name type="scientific">Alectoria fallacina</name>
    <dbReference type="NCBI Taxonomy" id="1903189"/>
    <lineage>
        <taxon>Eukaryota</taxon>
        <taxon>Fungi</taxon>
        <taxon>Dikarya</taxon>
        <taxon>Ascomycota</taxon>
        <taxon>Pezizomycotina</taxon>
        <taxon>Lecanoromycetes</taxon>
        <taxon>OSLEUM clade</taxon>
        <taxon>Lecanoromycetidae</taxon>
        <taxon>Lecanorales</taxon>
        <taxon>Lecanorineae</taxon>
        <taxon>Parmeliaceae</taxon>
        <taxon>Alectoria</taxon>
    </lineage>
</organism>
<dbReference type="Proteomes" id="UP000664203">
    <property type="component" value="Unassembled WGS sequence"/>
</dbReference>
<comment type="caution">
    <text evidence="1">The sequence shown here is derived from an EMBL/GenBank/DDBJ whole genome shotgun (WGS) entry which is preliminary data.</text>
</comment>
<reference evidence="1" key="1">
    <citation type="submission" date="2021-03" db="EMBL/GenBank/DDBJ databases">
        <authorList>
            <person name="Tagirdzhanova G."/>
        </authorList>
    </citation>
    <scope>NUCLEOTIDE SEQUENCE</scope>
</reference>
<proteinExistence type="predicted"/>
<dbReference type="PANTHER" id="PTHR31126">
    <property type="entry name" value="TYROSINE-PROTEIN PHOSPHATASE"/>
    <property type="match status" value="1"/>
</dbReference>
<gene>
    <name evidence="1" type="ORF">ALECFALPRED_006232</name>
</gene>
<dbReference type="InterPro" id="IPR029021">
    <property type="entry name" value="Prot-tyrosine_phosphatase-like"/>
</dbReference>
<dbReference type="OrthoDB" id="449382at2759"/>
<dbReference type="Pfam" id="PF13350">
    <property type="entry name" value="Y_phosphatase3"/>
    <property type="match status" value="1"/>
</dbReference>
<dbReference type="PANTHER" id="PTHR31126:SF1">
    <property type="entry name" value="TYROSINE SPECIFIC PROTEIN PHOSPHATASES DOMAIN-CONTAINING PROTEIN"/>
    <property type="match status" value="1"/>
</dbReference>
<evidence type="ECO:0008006" key="3">
    <source>
        <dbReference type="Google" id="ProtNLM"/>
    </source>
</evidence>
<keyword evidence="2" id="KW-1185">Reference proteome</keyword>
<dbReference type="AlphaFoldDB" id="A0A8H3FZB4"/>
<evidence type="ECO:0000313" key="2">
    <source>
        <dbReference type="Proteomes" id="UP000664203"/>
    </source>
</evidence>
<protein>
    <recommendedName>
        <fullName evidence="3">Tyrosine specific protein phosphatases domain-containing protein</fullName>
    </recommendedName>
</protein>
<dbReference type="Gene3D" id="3.90.190.10">
    <property type="entry name" value="Protein tyrosine phosphatase superfamily"/>
    <property type="match status" value="1"/>
</dbReference>
<dbReference type="InterPro" id="IPR026893">
    <property type="entry name" value="Tyr/Ser_Pase_IphP-type"/>
</dbReference>
<name>A0A8H3FZB4_9LECA</name>
<sequence length="279" mass="30889">MATQDPLPTPPFLDLGIHNFRALTLPSTPTLPLLYRSADPSTLDPARLPAFKSLHITTVFDLRSTPEIAKLGARAQYLEIEGTRRVHAPVFEDQDYSPESLAKRYKDYASMDGTVGFVKAYGVILEHAGPAFGRVFAWLRDRSGGEMCLVNCSAGKDRTGLLCALVLMLVGVGDEDVAEEYALTEIGLREWRKEVMGRLLEESKARLGGDVEGLRRMVEARKESMLATIEMIREKYAGAEGYLRKMCGFGDEDISEIRANITDGVKNPKFSGHAFKSEL</sequence>
<dbReference type="GO" id="GO:0004721">
    <property type="term" value="F:phosphoprotein phosphatase activity"/>
    <property type="evidence" value="ECO:0007669"/>
    <property type="project" value="InterPro"/>
</dbReference>